<dbReference type="GO" id="GO:0005789">
    <property type="term" value="C:endoplasmic reticulum membrane"/>
    <property type="evidence" value="ECO:0007669"/>
    <property type="project" value="InterPro"/>
</dbReference>
<comment type="caution">
    <text evidence="10">The sequence shown here is derived from an EMBL/GenBank/DDBJ whole genome shotgun (WGS) entry which is preliminary data.</text>
</comment>
<dbReference type="EMBL" id="VEVO01000020">
    <property type="protein sequence ID" value="KAF0025782.1"/>
    <property type="molecule type" value="Genomic_DNA"/>
</dbReference>
<evidence type="ECO:0000313" key="10">
    <source>
        <dbReference type="EMBL" id="KAF0025782.1"/>
    </source>
</evidence>
<evidence type="ECO:0000256" key="6">
    <source>
        <dbReference type="ARBA" id="ARBA00038646"/>
    </source>
</evidence>
<protein>
    <submittedName>
        <fullName evidence="10">Uncharacterized protein</fullName>
    </submittedName>
</protein>
<dbReference type="AlphaFoldDB" id="A0A6A4S371"/>
<evidence type="ECO:0000256" key="2">
    <source>
        <dbReference type="ARBA" id="ARBA00007649"/>
    </source>
</evidence>
<reference evidence="10 11" key="1">
    <citation type="submission" date="2019-06" db="EMBL/GenBank/DDBJ databases">
        <title>Draft genomes of female and male turbot (Scophthalmus maximus).</title>
        <authorList>
            <person name="Xu H."/>
            <person name="Xu X.-W."/>
            <person name="Shao C."/>
            <person name="Chen S."/>
        </authorList>
    </citation>
    <scope>NUCLEOTIDE SEQUENCE [LARGE SCALE GENOMIC DNA]</scope>
    <source>
        <strain evidence="10">Ysfricsl-2016a</strain>
        <tissue evidence="10">Blood</tissue>
    </source>
</reference>
<keyword evidence="5 9" id="KW-0472">Membrane</keyword>
<evidence type="ECO:0000256" key="1">
    <source>
        <dbReference type="ARBA" id="ARBA00004141"/>
    </source>
</evidence>
<sequence length="319" mass="35292">MPAVEMRYVTGGADNEAAALHHDDQPVHSVVTVTSAGRNTIRGFFDILEILKKKRHEEEEEDASRSKCGTVRPSSDDVTRLNGAVLSAAVGSRTEERRCVCVSVCVCVSFVTRTGAGRPSPTPEPRQAPGDRVRYITDETLGDNGTWANAGRSTQITTGIVRRAATMNVGTAHSEVNPNTRVMNSRGMWLSYVLGIGLLHIILLSIPFASVPVVWTLTNLIHNLCMYLLLHTVKGTPFETPDQGKARLLTHWEQMDYGVQFTASRKFLTITPIVLYILTSFYTKYDRAHFVVNTVSLLTVLIPKLPQLHGVRIFGINKY</sequence>
<feature type="transmembrane region" description="Helical" evidence="9">
    <location>
        <begin position="189"/>
        <end position="206"/>
    </location>
</feature>
<feature type="region of interest" description="Disordered" evidence="8">
    <location>
        <begin position="55"/>
        <end position="74"/>
    </location>
</feature>
<evidence type="ECO:0000256" key="7">
    <source>
        <dbReference type="ARBA" id="ARBA00045896"/>
    </source>
</evidence>
<evidence type="ECO:0000313" key="11">
    <source>
        <dbReference type="Proteomes" id="UP000438429"/>
    </source>
</evidence>
<gene>
    <name evidence="10" type="ORF">F2P81_022663</name>
</gene>
<dbReference type="PANTHER" id="PTHR12665">
    <property type="entry name" value="ORMDL PROTEINS"/>
    <property type="match status" value="1"/>
</dbReference>
<dbReference type="Proteomes" id="UP000438429">
    <property type="component" value="Unassembled WGS sequence"/>
</dbReference>
<name>A0A6A4S371_SCOMX</name>
<evidence type="ECO:0000256" key="8">
    <source>
        <dbReference type="SAM" id="MobiDB-lite"/>
    </source>
</evidence>
<proteinExistence type="inferred from homology"/>
<comment type="function">
    <text evidence="7">Plays an essential role in the homeostatic regulation of sphingolipid de novo biosynthesis by modulating the activity of the serine palmitoyltransferase (SPT) in response to ceramide levels. When complexed to SPT, the binding of ceramides to its N-terminus stabilizes a conformation that block SPT substrate entry, hence preventing SPT catalytic activity. Through this mechanism, maintains ceramide levels at sufficient concentrations for the production of complex sphingolipids, but which prevents the accumulation of ceramides to levels that trigger apoptosis.</text>
</comment>
<dbReference type="InterPro" id="IPR007203">
    <property type="entry name" value="ORMDL"/>
</dbReference>
<keyword evidence="3 9" id="KW-0812">Transmembrane</keyword>
<comment type="subcellular location">
    <subcellularLocation>
        <location evidence="1">Membrane</location>
        <topology evidence="1">Multi-pass membrane protein</topology>
    </subcellularLocation>
</comment>
<accession>A0A6A4S371</accession>
<dbReference type="GO" id="GO:2000303">
    <property type="term" value="P:regulation of ceramide biosynthetic process"/>
    <property type="evidence" value="ECO:0007669"/>
    <property type="project" value="UniProtKB-ARBA"/>
</dbReference>
<dbReference type="GO" id="GO:0006665">
    <property type="term" value="P:sphingolipid metabolic process"/>
    <property type="evidence" value="ECO:0007669"/>
    <property type="project" value="UniProtKB-ARBA"/>
</dbReference>
<organism evidence="10 11">
    <name type="scientific">Scophthalmus maximus</name>
    <name type="common">Turbot</name>
    <name type="synonym">Psetta maxima</name>
    <dbReference type="NCBI Taxonomy" id="52904"/>
    <lineage>
        <taxon>Eukaryota</taxon>
        <taxon>Metazoa</taxon>
        <taxon>Chordata</taxon>
        <taxon>Craniata</taxon>
        <taxon>Vertebrata</taxon>
        <taxon>Euteleostomi</taxon>
        <taxon>Actinopterygii</taxon>
        <taxon>Neopterygii</taxon>
        <taxon>Teleostei</taxon>
        <taxon>Neoteleostei</taxon>
        <taxon>Acanthomorphata</taxon>
        <taxon>Carangaria</taxon>
        <taxon>Pleuronectiformes</taxon>
        <taxon>Pleuronectoidei</taxon>
        <taxon>Scophthalmidae</taxon>
        <taxon>Scophthalmus</taxon>
    </lineage>
</organism>
<comment type="similarity">
    <text evidence="2">Belongs to the ORM family.</text>
</comment>
<dbReference type="Pfam" id="PF04061">
    <property type="entry name" value="ORMDL"/>
    <property type="match status" value="1"/>
</dbReference>
<evidence type="ECO:0000256" key="9">
    <source>
        <dbReference type="SAM" id="Phobius"/>
    </source>
</evidence>
<comment type="subunit">
    <text evidence="6">Ceramide-sensitive subunit of the serine palmitoyltransferase (SPT) complex, which is also composed of SPTLC1, SPTLC2/3 and SPTSSA/B.</text>
</comment>
<evidence type="ECO:0000256" key="4">
    <source>
        <dbReference type="ARBA" id="ARBA00022989"/>
    </source>
</evidence>
<evidence type="ECO:0000256" key="5">
    <source>
        <dbReference type="ARBA" id="ARBA00023136"/>
    </source>
</evidence>
<evidence type="ECO:0000256" key="3">
    <source>
        <dbReference type="ARBA" id="ARBA00022692"/>
    </source>
</evidence>
<keyword evidence="4 9" id="KW-1133">Transmembrane helix</keyword>